<protein>
    <submittedName>
        <fullName evidence="3">Transferase</fullName>
    </submittedName>
</protein>
<keyword evidence="2" id="KW-0012">Acyltransferase</keyword>
<evidence type="ECO:0000256" key="1">
    <source>
        <dbReference type="ARBA" id="ARBA00022679"/>
    </source>
</evidence>
<sequence length="207" mass="21644">MDDVTDLLPRFVAAWLDSPFGAVERSPWGVTNDLPALVAALLPSLCDDYVRTGDAAVHRSATVEPGAALKGPLIVGPDCFIAATALLRGGVWLGAGCIIGPACELKSSLMFAGAKLAHLNFVGDSILGAGVNVEAGAMIANYRNEREDKRIRIRTAHGVIETGVEKFGALVGDHVRIGANAVIAPGALLAPRTVVPRLHLVDQAFHP</sequence>
<dbReference type="GO" id="GO:0016779">
    <property type="term" value="F:nucleotidyltransferase activity"/>
    <property type="evidence" value="ECO:0007669"/>
    <property type="project" value="UniProtKB-ARBA"/>
</dbReference>
<evidence type="ECO:0000313" key="3">
    <source>
        <dbReference type="EMBL" id="QMW22036.1"/>
    </source>
</evidence>
<organism evidence="3 4">
    <name type="scientific">Sandaracinobacteroides saxicola</name>
    <dbReference type="NCBI Taxonomy" id="2759707"/>
    <lineage>
        <taxon>Bacteria</taxon>
        <taxon>Pseudomonadati</taxon>
        <taxon>Pseudomonadota</taxon>
        <taxon>Alphaproteobacteria</taxon>
        <taxon>Sphingomonadales</taxon>
        <taxon>Sphingosinicellaceae</taxon>
        <taxon>Sandaracinobacteroides</taxon>
    </lineage>
</organism>
<dbReference type="Proteomes" id="UP000515292">
    <property type="component" value="Chromosome"/>
</dbReference>
<dbReference type="InterPro" id="IPR011004">
    <property type="entry name" value="Trimer_LpxA-like_sf"/>
</dbReference>
<keyword evidence="4" id="KW-1185">Reference proteome</keyword>
<dbReference type="Gene3D" id="2.160.10.10">
    <property type="entry name" value="Hexapeptide repeat proteins"/>
    <property type="match status" value="1"/>
</dbReference>
<name>A0A7G5IF94_9SPHN</name>
<dbReference type="GO" id="GO:0016746">
    <property type="term" value="F:acyltransferase activity"/>
    <property type="evidence" value="ECO:0007669"/>
    <property type="project" value="UniProtKB-KW"/>
</dbReference>
<keyword evidence="1 3" id="KW-0808">Transferase</keyword>
<dbReference type="SUPFAM" id="SSF51161">
    <property type="entry name" value="Trimeric LpxA-like enzymes"/>
    <property type="match status" value="1"/>
</dbReference>
<evidence type="ECO:0000313" key="4">
    <source>
        <dbReference type="Proteomes" id="UP000515292"/>
    </source>
</evidence>
<accession>A0A7G5IF94</accession>
<dbReference type="RefSeq" id="WP_182294881.1">
    <property type="nucleotide sequence ID" value="NZ_CP059851.1"/>
</dbReference>
<proteinExistence type="predicted"/>
<dbReference type="PANTHER" id="PTHR43584">
    <property type="entry name" value="NUCLEOTIDYL TRANSFERASE"/>
    <property type="match status" value="1"/>
</dbReference>
<gene>
    <name evidence="3" type="ORF">H3309_11740</name>
</gene>
<dbReference type="AlphaFoldDB" id="A0A7G5IF94"/>
<evidence type="ECO:0000256" key="2">
    <source>
        <dbReference type="ARBA" id="ARBA00023315"/>
    </source>
</evidence>
<dbReference type="PANTHER" id="PTHR43584:SF8">
    <property type="entry name" value="N-ACETYLMURAMATE ALPHA-1-PHOSPHATE URIDYLYLTRANSFERASE"/>
    <property type="match status" value="1"/>
</dbReference>
<reference evidence="3 4" key="1">
    <citation type="submission" date="2020-07" db="EMBL/GenBank/DDBJ databases">
        <title>Complete genome sequence for Sandaracinobacter sp. M6.</title>
        <authorList>
            <person name="Tang Y."/>
            <person name="Liu Q."/>
            <person name="Guo Z."/>
            <person name="Lei P."/>
            <person name="Huang B."/>
        </authorList>
    </citation>
    <scope>NUCLEOTIDE SEQUENCE [LARGE SCALE GENOMIC DNA]</scope>
    <source>
        <strain evidence="3 4">M6</strain>
    </source>
</reference>
<dbReference type="EMBL" id="CP059851">
    <property type="protein sequence ID" value="QMW22036.1"/>
    <property type="molecule type" value="Genomic_DNA"/>
</dbReference>
<dbReference type="KEGG" id="sand:H3309_11740"/>
<dbReference type="InterPro" id="IPR050065">
    <property type="entry name" value="GlmU-like"/>
</dbReference>